<feature type="region of interest" description="Disordered" evidence="1">
    <location>
        <begin position="1"/>
        <end position="32"/>
    </location>
</feature>
<evidence type="ECO:0000313" key="3">
    <source>
        <dbReference type="Proteomes" id="UP000738325"/>
    </source>
</evidence>
<dbReference type="EMBL" id="JAAAIP010000760">
    <property type="protein sequence ID" value="KAG0312945.1"/>
    <property type="molecule type" value="Genomic_DNA"/>
</dbReference>
<gene>
    <name evidence="2" type="ORF">BGZ99_009192</name>
</gene>
<keyword evidence="3" id="KW-1185">Reference proteome</keyword>
<dbReference type="OrthoDB" id="2398145at2759"/>
<proteinExistence type="predicted"/>
<comment type="caution">
    <text evidence="2">The sequence shown here is derived from an EMBL/GenBank/DDBJ whole genome shotgun (WGS) entry which is preliminary data.</text>
</comment>
<reference evidence="2" key="1">
    <citation type="journal article" date="2020" name="Fungal Divers.">
        <title>Resolving the Mortierellaceae phylogeny through synthesis of multi-gene phylogenetics and phylogenomics.</title>
        <authorList>
            <person name="Vandepol N."/>
            <person name="Liber J."/>
            <person name="Desiro A."/>
            <person name="Na H."/>
            <person name="Kennedy M."/>
            <person name="Barry K."/>
            <person name="Grigoriev I.V."/>
            <person name="Miller A.N."/>
            <person name="O'Donnell K."/>
            <person name="Stajich J.E."/>
            <person name="Bonito G."/>
        </authorList>
    </citation>
    <scope>NUCLEOTIDE SEQUENCE</scope>
    <source>
        <strain evidence="2">REB-010B</strain>
    </source>
</reference>
<sequence length="69" mass="7304">MPFFKNSSSASAAKKNKTASAATTPVHTPRTSVQLNTSDVAAILKFTSLDTYSPKGTLSHMQASSMSRI</sequence>
<organism evidence="2 3">
    <name type="scientific">Dissophora globulifera</name>
    <dbReference type="NCBI Taxonomy" id="979702"/>
    <lineage>
        <taxon>Eukaryota</taxon>
        <taxon>Fungi</taxon>
        <taxon>Fungi incertae sedis</taxon>
        <taxon>Mucoromycota</taxon>
        <taxon>Mortierellomycotina</taxon>
        <taxon>Mortierellomycetes</taxon>
        <taxon>Mortierellales</taxon>
        <taxon>Mortierellaceae</taxon>
        <taxon>Dissophora</taxon>
    </lineage>
</organism>
<dbReference type="AlphaFoldDB" id="A0A9P6RA35"/>
<name>A0A9P6RA35_9FUNG</name>
<evidence type="ECO:0000256" key="1">
    <source>
        <dbReference type="SAM" id="MobiDB-lite"/>
    </source>
</evidence>
<accession>A0A9P6RA35</accession>
<evidence type="ECO:0000313" key="2">
    <source>
        <dbReference type="EMBL" id="KAG0312945.1"/>
    </source>
</evidence>
<protein>
    <submittedName>
        <fullName evidence="2">Uncharacterized protein</fullName>
    </submittedName>
</protein>
<feature type="compositionally biased region" description="Low complexity" evidence="1">
    <location>
        <begin position="1"/>
        <end position="24"/>
    </location>
</feature>
<dbReference type="Proteomes" id="UP000738325">
    <property type="component" value="Unassembled WGS sequence"/>
</dbReference>